<name>A0A6J4LSD1_9ACTN</name>
<proteinExistence type="predicted"/>
<accession>A0A6J4LSD1</accession>
<evidence type="ECO:0000313" key="2">
    <source>
        <dbReference type="EMBL" id="CAA9339558.1"/>
    </source>
</evidence>
<evidence type="ECO:0000313" key="1">
    <source>
        <dbReference type="EMBL" id="CAA9313464.1"/>
    </source>
</evidence>
<protein>
    <submittedName>
        <fullName evidence="2">Uncharacterized protein</fullName>
    </submittedName>
</protein>
<gene>
    <name evidence="2" type="ORF">AVDCRST_MAG29-1553</name>
    <name evidence="1" type="ORF">AVDCRST_MAG46-318</name>
</gene>
<dbReference type="EMBL" id="CADCUG010000093">
    <property type="protein sequence ID" value="CAA9339558.1"/>
    <property type="molecule type" value="Genomic_DNA"/>
</dbReference>
<dbReference type="EMBL" id="CADCUD010000024">
    <property type="protein sequence ID" value="CAA9313464.1"/>
    <property type="molecule type" value="Genomic_DNA"/>
</dbReference>
<sequence>VLPNLFQRHPVVPQVQRLLGRCRRSSGCATRGMGRTADHPM</sequence>
<reference evidence="2" key="1">
    <citation type="submission" date="2020-02" db="EMBL/GenBank/DDBJ databases">
        <authorList>
            <person name="Meier V. D."/>
        </authorList>
    </citation>
    <scope>NUCLEOTIDE SEQUENCE</scope>
    <source>
        <strain evidence="2">AVDCRST_MAG29</strain>
        <strain evidence="1">AVDCRST_MAG46</strain>
    </source>
</reference>
<organism evidence="2">
    <name type="scientific">uncultured Nocardioidaceae bacterium</name>
    <dbReference type="NCBI Taxonomy" id="253824"/>
    <lineage>
        <taxon>Bacteria</taxon>
        <taxon>Bacillati</taxon>
        <taxon>Actinomycetota</taxon>
        <taxon>Actinomycetes</taxon>
        <taxon>Propionibacteriales</taxon>
        <taxon>Nocardioidaceae</taxon>
        <taxon>environmental samples</taxon>
    </lineage>
</organism>
<feature type="non-terminal residue" evidence="2">
    <location>
        <position position="1"/>
    </location>
</feature>
<dbReference type="AlphaFoldDB" id="A0A6J4LSD1"/>
<feature type="non-terminal residue" evidence="2">
    <location>
        <position position="41"/>
    </location>
</feature>